<dbReference type="Proteomes" id="UP001071230">
    <property type="component" value="Unassembled WGS sequence"/>
</dbReference>
<dbReference type="EMBL" id="LR746496">
    <property type="protein sequence ID" value="CAA7602874.1"/>
    <property type="molecule type" value="Genomic_DNA"/>
</dbReference>
<proteinExistence type="predicted"/>
<dbReference type="KEGG" id="aacx:DEACI_3697"/>
<evidence type="ECO:0000259" key="1">
    <source>
        <dbReference type="Pfam" id="PF26018"/>
    </source>
</evidence>
<sequence>MSKSGAAERGKRRIGSRVLGFTVFFIAVALSGFGLAREAWGPAPPQYVRAYTGTVRHEKQVSVVFANLEYPLRAPADGRVEFKGPDGERFRRWEVVATISGQGAAPGVSGAGTAIQVQAPHGGLLYRTVDGLESLYTPDGFLNMDLAKLLALQGKPTQVQEVKAGEVFGKIVDNLSPSYAFVKLSSLDGLTLGKRFRLIIRGQREDGTIVRKSAAPLGVVVRFDNFVNGSVRARQQTAQWEFRPATAGTVVPERALWQEGGKEGLFVIKGGVLHFQPMPVTDENGVVASIKGLAAGTPVVINPRSGLEGEAVLKN</sequence>
<organism evidence="2">
    <name type="scientific">Acididesulfobacillus acetoxydans</name>
    <dbReference type="NCBI Taxonomy" id="1561005"/>
    <lineage>
        <taxon>Bacteria</taxon>
        <taxon>Bacillati</taxon>
        <taxon>Bacillota</taxon>
        <taxon>Clostridia</taxon>
        <taxon>Eubacteriales</taxon>
        <taxon>Peptococcaceae</taxon>
        <taxon>Acididesulfobacillus</taxon>
    </lineage>
</organism>
<dbReference type="InterPro" id="IPR058709">
    <property type="entry name" value="BSH_RND-rel"/>
</dbReference>
<reference evidence="3" key="1">
    <citation type="submission" date="2014-11" db="EMBL/GenBank/DDBJ databases">
        <authorList>
            <person name="Hornung B.V."/>
        </authorList>
    </citation>
    <scope>NUCLEOTIDE SEQUENCE</scope>
    <source>
        <strain evidence="3">INE</strain>
    </source>
</reference>
<accession>A0A8S0WQV0</accession>
<evidence type="ECO:0000313" key="2">
    <source>
        <dbReference type="EMBL" id="CAA7602874.1"/>
    </source>
</evidence>
<dbReference type="RefSeq" id="WP_240986179.1">
    <property type="nucleotide sequence ID" value="NZ_CDGJ01000003.1"/>
</dbReference>
<gene>
    <name evidence="3" type="ORF">DEACI_0175</name>
    <name evidence="2" type="ORF">DEACI_3697</name>
</gene>
<dbReference type="EMBL" id="CDGJ01000003">
    <property type="protein sequence ID" value="CEJ05755.1"/>
    <property type="molecule type" value="Genomic_DNA"/>
</dbReference>
<feature type="domain" description="RND related barrel-sandwich hybrid" evidence="1">
    <location>
        <begin position="69"/>
        <end position="173"/>
    </location>
</feature>
<dbReference type="Gene3D" id="2.40.420.20">
    <property type="match status" value="1"/>
</dbReference>
<dbReference type="Proteomes" id="UP000836597">
    <property type="component" value="Chromosome"/>
</dbReference>
<keyword evidence="4" id="KW-1185">Reference proteome</keyword>
<dbReference type="Pfam" id="PF26018">
    <property type="entry name" value="BSH_RND_rel"/>
    <property type="match status" value="1"/>
</dbReference>
<dbReference type="AlphaFoldDB" id="A0A8S0WQV0"/>
<evidence type="ECO:0000313" key="3">
    <source>
        <dbReference type="EMBL" id="CEJ05755.1"/>
    </source>
</evidence>
<evidence type="ECO:0000313" key="4">
    <source>
        <dbReference type="Proteomes" id="UP001071230"/>
    </source>
</evidence>
<reference evidence="2" key="2">
    <citation type="submission" date="2020-01" db="EMBL/GenBank/DDBJ databases">
        <authorList>
            <person name="Hornung B."/>
        </authorList>
    </citation>
    <scope>NUCLEOTIDE SEQUENCE</scope>
    <source>
        <strain evidence="2">PacBioINE</strain>
    </source>
</reference>
<protein>
    <submittedName>
        <fullName evidence="3">Membrane-fusion protein</fullName>
    </submittedName>
</protein>
<name>A0A8S0WQV0_9FIRM</name>